<name>A0A383WEY6_TETOB</name>
<dbReference type="PANTHER" id="PTHR10442">
    <property type="entry name" value="40S RIBOSOMAL PROTEIN S21"/>
    <property type="match status" value="1"/>
</dbReference>
<dbReference type="AlphaFoldDB" id="A0A383WEY6"/>
<dbReference type="PIRSF" id="PIRSF002148">
    <property type="entry name" value="Ribosomal_S21e"/>
    <property type="match status" value="1"/>
</dbReference>
<protein>
    <recommendedName>
        <fullName evidence="4">40S ribosomal protein S21</fullName>
    </recommendedName>
</protein>
<dbReference type="GO" id="GO:1990904">
    <property type="term" value="C:ribonucleoprotein complex"/>
    <property type="evidence" value="ECO:0007669"/>
    <property type="project" value="UniProtKB-KW"/>
</dbReference>
<evidence type="ECO:0000313" key="5">
    <source>
        <dbReference type="EMBL" id="SZX76168.1"/>
    </source>
</evidence>
<reference evidence="5 6" key="1">
    <citation type="submission" date="2016-10" db="EMBL/GenBank/DDBJ databases">
        <authorList>
            <person name="Cai Z."/>
        </authorList>
    </citation>
    <scope>NUCLEOTIDE SEQUENCE [LARGE SCALE GENOMIC DNA]</scope>
</reference>
<keyword evidence="2 4" id="KW-0689">Ribosomal protein</keyword>
<dbReference type="GO" id="GO:0005840">
    <property type="term" value="C:ribosome"/>
    <property type="evidence" value="ECO:0007669"/>
    <property type="project" value="UniProtKB-KW"/>
</dbReference>
<evidence type="ECO:0000256" key="4">
    <source>
        <dbReference type="PIRNR" id="PIRNR002148"/>
    </source>
</evidence>
<dbReference type="InterPro" id="IPR038579">
    <property type="entry name" value="Ribosomal_eS21_sf"/>
</dbReference>
<evidence type="ECO:0000313" key="6">
    <source>
        <dbReference type="Proteomes" id="UP000256970"/>
    </source>
</evidence>
<dbReference type="EMBL" id="FNXT01001250">
    <property type="protein sequence ID" value="SZX76168.1"/>
    <property type="molecule type" value="Genomic_DNA"/>
</dbReference>
<dbReference type="GO" id="GO:0006412">
    <property type="term" value="P:translation"/>
    <property type="evidence" value="ECO:0007669"/>
    <property type="project" value="InterPro"/>
</dbReference>
<organism evidence="5 6">
    <name type="scientific">Tetradesmus obliquus</name>
    <name type="common">Green alga</name>
    <name type="synonym">Acutodesmus obliquus</name>
    <dbReference type="NCBI Taxonomy" id="3088"/>
    <lineage>
        <taxon>Eukaryota</taxon>
        <taxon>Viridiplantae</taxon>
        <taxon>Chlorophyta</taxon>
        <taxon>core chlorophytes</taxon>
        <taxon>Chlorophyceae</taxon>
        <taxon>CS clade</taxon>
        <taxon>Sphaeropleales</taxon>
        <taxon>Scenedesmaceae</taxon>
        <taxon>Tetradesmus</taxon>
    </lineage>
</organism>
<dbReference type="Proteomes" id="UP000256970">
    <property type="component" value="Unassembled WGS sequence"/>
</dbReference>
<accession>A0A383WEY6</accession>
<proteinExistence type="inferred from homology"/>
<keyword evidence="6" id="KW-1185">Reference proteome</keyword>
<dbReference type="STRING" id="3088.A0A383WEY6"/>
<evidence type="ECO:0000256" key="3">
    <source>
        <dbReference type="ARBA" id="ARBA00023274"/>
    </source>
</evidence>
<dbReference type="Pfam" id="PF01249">
    <property type="entry name" value="Ribosomal_S21e"/>
    <property type="match status" value="1"/>
</dbReference>
<dbReference type="Gene3D" id="3.30.1230.20">
    <property type="match status" value="1"/>
</dbReference>
<dbReference type="GO" id="GO:0003735">
    <property type="term" value="F:structural constituent of ribosome"/>
    <property type="evidence" value="ECO:0007669"/>
    <property type="project" value="InterPro"/>
</dbReference>
<dbReference type="InterPro" id="IPR001931">
    <property type="entry name" value="Ribosomal_eS21"/>
</dbReference>
<evidence type="ECO:0000256" key="2">
    <source>
        <dbReference type="ARBA" id="ARBA00022980"/>
    </source>
</evidence>
<gene>
    <name evidence="5" type="ORF">BQ4739_LOCUS16530</name>
</gene>
<sequence length="82" mass="9097">MKNDEGEVVDLYIPRKCAWTNKLITAKDHASVQVNIGHLNEEGVYSNQFTTFALAGRVRAQGEGDSALDIMWRKKMADGSAQ</sequence>
<keyword evidence="3 4" id="KW-0687">Ribonucleoprotein</keyword>
<comment type="similarity">
    <text evidence="1 4">Belongs to the eukaryotic ribosomal protein eS21 family.</text>
</comment>
<evidence type="ECO:0000256" key="1">
    <source>
        <dbReference type="ARBA" id="ARBA00010228"/>
    </source>
</evidence>